<dbReference type="InterPro" id="IPR036188">
    <property type="entry name" value="FAD/NAD-bd_sf"/>
</dbReference>
<accession>A0A8E2JS96</accession>
<evidence type="ECO:0000256" key="6">
    <source>
        <dbReference type="SAM" id="MobiDB-lite"/>
    </source>
</evidence>
<keyword evidence="3" id="KW-0285">Flavoprotein</keyword>
<dbReference type="Gene3D" id="3.50.50.60">
    <property type="entry name" value="FAD/NAD(P)-binding domain"/>
    <property type="match status" value="1"/>
</dbReference>
<name>A0A8E2JS96_9PEZI</name>
<evidence type="ECO:0000256" key="4">
    <source>
        <dbReference type="ARBA" id="ARBA00022827"/>
    </source>
</evidence>
<evidence type="ECO:0000313" key="8">
    <source>
        <dbReference type="Proteomes" id="UP000250140"/>
    </source>
</evidence>
<proteinExistence type="inferred from homology"/>
<dbReference type="OrthoDB" id="269227at2759"/>
<dbReference type="EMBL" id="KV749790">
    <property type="protein sequence ID" value="OCL07760.1"/>
    <property type="molecule type" value="Genomic_DNA"/>
</dbReference>
<dbReference type="InterPro" id="IPR051473">
    <property type="entry name" value="P2Ox-like"/>
</dbReference>
<keyword evidence="8" id="KW-1185">Reference proteome</keyword>
<evidence type="ECO:0000256" key="5">
    <source>
        <dbReference type="ARBA" id="ARBA00023002"/>
    </source>
</evidence>
<keyword evidence="4" id="KW-0274">FAD</keyword>
<dbReference type="Proteomes" id="UP000250140">
    <property type="component" value="Unassembled WGS sequence"/>
</dbReference>
<evidence type="ECO:0000313" key="7">
    <source>
        <dbReference type="EMBL" id="OCL07760.1"/>
    </source>
</evidence>
<comment type="cofactor">
    <cofactor evidence="1">
        <name>FAD</name>
        <dbReference type="ChEBI" id="CHEBI:57692"/>
    </cofactor>
</comment>
<organism evidence="7 8">
    <name type="scientific">Glonium stellatum</name>
    <dbReference type="NCBI Taxonomy" id="574774"/>
    <lineage>
        <taxon>Eukaryota</taxon>
        <taxon>Fungi</taxon>
        <taxon>Dikarya</taxon>
        <taxon>Ascomycota</taxon>
        <taxon>Pezizomycotina</taxon>
        <taxon>Dothideomycetes</taxon>
        <taxon>Pleosporomycetidae</taxon>
        <taxon>Gloniales</taxon>
        <taxon>Gloniaceae</taxon>
        <taxon>Glonium</taxon>
    </lineage>
</organism>
<feature type="region of interest" description="Disordered" evidence="6">
    <location>
        <begin position="149"/>
        <end position="168"/>
    </location>
</feature>
<keyword evidence="5" id="KW-0560">Oxidoreductase</keyword>
<evidence type="ECO:0000256" key="1">
    <source>
        <dbReference type="ARBA" id="ARBA00001974"/>
    </source>
</evidence>
<protein>
    <submittedName>
        <fullName evidence="7">Uncharacterized protein</fullName>
    </submittedName>
</protein>
<reference evidence="7 8" key="1">
    <citation type="journal article" date="2016" name="Nat. Commun.">
        <title>Ectomycorrhizal ecology is imprinted in the genome of the dominant symbiotic fungus Cenococcum geophilum.</title>
        <authorList>
            <consortium name="DOE Joint Genome Institute"/>
            <person name="Peter M."/>
            <person name="Kohler A."/>
            <person name="Ohm R.A."/>
            <person name="Kuo A."/>
            <person name="Krutzmann J."/>
            <person name="Morin E."/>
            <person name="Arend M."/>
            <person name="Barry K.W."/>
            <person name="Binder M."/>
            <person name="Choi C."/>
            <person name="Clum A."/>
            <person name="Copeland A."/>
            <person name="Grisel N."/>
            <person name="Haridas S."/>
            <person name="Kipfer T."/>
            <person name="LaButti K."/>
            <person name="Lindquist E."/>
            <person name="Lipzen A."/>
            <person name="Maire R."/>
            <person name="Meier B."/>
            <person name="Mihaltcheva S."/>
            <person name="Molinier V."/>
            <person name="Murat C."/>
            <person name="Poggeler S."/>
            <person name="Quandt C.A."/>
            <person name="Sperisen C."/>
            <person name="Tritt A."/>
            <person name="Tisserant E."/>
            <person name="Crous P.W."/>
            <person name="Henrissat B."/>
            <person name="Nehls U."/>
            <person name="Egli S."/>
            <person name="Spatafora J.W."/>
            <person name="Grigoriev I.V."/>
            <person name="Martin F.M."/>
        </authorList>
    </citation>
    <scope>NUCLEOTIDE SEQUENCE [LARGE SCALE GENOMIC DNA]</scope>
    <source>
        <strain evidence="7 8">CBS 207.34</strain>
    </source>
</reference>
<evidence type="ECO:0000256" key="2">
    <source>
        <dbReference type="ARBA" id="ARBA00010790"/>
    </source>
</evidence>
<comment type="similarity">
    <text evidence="2">Belongs to the GMC oxidoreductase family.</text>
</comment>
<dbReference type="AlphaFoldDB" id="A0A8E2JS96"/>
<sequence length="487" mass="53210">MDKLLLATVEDVTRLSAVNFYDFIVVGSGIGGGILTRTLIDQNRKPEQPQRVLLIERGGLLFSTHCLNTSYPRWNSGILEGLSQDNDIVYRTVKDNISIVTSGSHRYGGGPVYCLSGRSNVWGLYAPRIHYREASEYLPEAIRSYLSPENTGTHGSSPDCNATNTGCGLPSPDSSPAISAYDRAYRVLSGDDEAYHNQPYLINGAIESESVEAIKALIVTLNHTGWKFNACAMGAEFTRNNPEKPLYQVPRGAYSTINWILDHTYNRNENLTVLAHTQVWTVNGRAAPSTTLASKIQQTAFQPPEFPERIATGLTVPLRSGIGNEQKGENLVGRGLMDHDIWGVRVEILAGSQNAPLDGQPLNCEGLSGPGKCESECICGHQELVLLNVAINATTFLDRDENNSIYLTQMKDLVDRIVKVLEPRKDVTEVGSPKSIDIFEPPKPGDSRSNVRLARAGFGAVAHEVGTMRTGSSRNARVVDENLQVDG</sequence>
<dbReference type="SUPFAM" id="SSF51905">
    <property type="entry name" value="FAD/NAD(P)-binding domain"/>
    <property type="match status" value="1"/>
</dbReference>
<evidence type="ECO:0000256" key="3">
    <source>
        <dbReference type="ARBA" id="ARBA00022630"/>
    </source>
</evidence>
<dbReference type="PANTHER" id="PTHR42784">
    <property type="entry name" value="PYRANOSE 2-OXIDASE"/>
    <property type="match status" value="1"/>
</dbReference>
<dbReference type="GO" id="GO:0016491">
    <property type="term" value="F:oxidoreductase activity"/>
    <property type="evidence" value="ECO:0007669"/>
    <property type="project" value="UniProtKB-KW"/>
</dbReference>
<dbReference type="PANTHER" id="PTHR42784:SF1">
    <property type="entry name" value="PYRANOSE 2-OXIDASE"/>
    <property type="match status" value="1"/>
</dbReference>
<gene>
    <name evidence="7" type="ORF">AOQ84DRAFT_377391</name>
</gene>